<evidence type="ECO:0000259" key="7">
    <source>
        <dbReference type="PROSITE" id="PS51755"/>
    </source>
</evidence>
<dbReference type="Gene3D" id="3.40.50.300">
    <property type="entry name" value="P-loop containing nucleotide triphosphate hydrolases"/>
    <property type="match status" value="1"/>
</dbReference>
<dbReference type="STRING" id="1150864.MILUP08_41943"/>
<gene>
    <name evidence="8" type="ORF">MILUP08_41943</name>
</gene>
<dbReference type="GO" id="GO:0000160">
    <property type="term" value="P:phosphorelay signal transduction system"/>
    <property type="evidence" value="ECO:0007669"/>
    <property type="project" value="InterPro"/>
</dbReference>
<dbReference type="Proteomes" id="UP000003448">
    <property type="component" value="Unassembled WGS sequence"/>
</dbReference>
<evidence type="ECO:0000256" key="4">
    <source>
        <dbReference type="ARBA" id="ARBA00023163"/>
    </source>
</evidence>
<evidence type="ECO:0000256" key="6">
    <source>
        <dbReference type="SAM" id="MobiDB-lite"/>
    </source>
</evidence>
<comment type="similarity">
    <text evidence="1">Belongs to the AfsR/DnrI/RedD regulatory family.</text>
</comment>
<dbReference type="GO" id="GO:0043531">
    <property type="term" value="F:ADP binding"/>
    <property type="evidence" value="ECO:0007669"/>
    <property type="project" value="InterPro"/>
</dbReference>
<dbReference type="Gene3D" id="1.10.10.10">
    <property type="entry name" value="Winged helix-like DNA-binding domain superfamily/Winged helix DNA-binding domain"/>
    <property type="match status" value="1"/>
</dbReference>
<sequence>MIVGRSDVRSARAEEPSSDGGPRLQIMGPLRVWRGGNEVVAGPRQQRRLLAVLLAREGRPTSTDDLLDLLWGPETPASAVNVIHKYVAALRRLLEPDLPARAAGSYLLRHGDGYLLAAGPETLDLVAFRRDVAAAKVSLRQDRPVDALEHYLAALGRCHGRSADGLVDSAVAAALLAGIDGEFFDATIAAAAVATRLRQPARVLAPLRLAAEMSRLNEPVHASLVTTLAAAGQQAEALAVYGAIRARLNEELGIDPGYQLQDAQRRALTQAVLPPVEDAALAVSRPAPLVRPAQLPPDPPLFVGRESELLILRDLAAGMRAPGRTSPLVVAMDGMGGVGKSTLATHFAHRVADEFADGQLYLDLQGHLGEGESVSADEAVRSLLHMVGVPAADVPDTFDARIGLYRSMTAGKHILFLLDNARDAAQVRPLLPNSAQSLVLVTGRRALVGLAAFDGAHLLRVDLPDLPAARRLLARRLTGLSNRSTGGVACAAAVADEIIELCGRLPLALAILAARIAARPRLSLATIAAELRDGARRLEAFPGGRGLTDPRTAFSWSYRQLSPGAARLFRLLSVAPPSGVTAEACVSLVDRDPDSTRAELAELIEAALVTEHHDGRLTSHVLVKAYAHELFQAQEPAAERQAAISRLLQHYLHSSFQAQVALDPNRPPIEPPAPLPGVVAERPGTYDEAIAWFGSQREVLKEAVRLAADVGYGIVPWQLAIAMQQYLQWAGRFQDWEDVMRVALRAARERHDAVGEAHVLRSLAGARHYFGAHDEALGLLGEAARIYQDRDLRLEQALVHNNCHQVFSALNQHDRALDHSLRALSLFRLLDNRRGEMSSLLFSGKSLTALGQVEKSAQALREALDLNQRIGRAHEESDIRTSIADNLVVTGRVDEAVEQLELAADAARRVGNRPSQFDALRQMADVLITAGDQPGARRAFERAGAVLRELQDGGTDGMRASVTRLAAKLA</sequence>
<dbReference type="RefSeq" id="WP_007457384.1">
    <property type="nucleotide sequence ID" value="NZ_HF570108.1"/>
</dbReference>
<dbReference type="InterPro" id="IPR051677">
    <property type="entry name" value="AfsR-DnrI-RedD_regulator"/>
</dbReference>
<dbReference type="GO" id="GO:0003677">
    <property type="term" value="F:DNA binding"/>
    <property type="evidence" value="ECO:0007669"/>
    <property type="project" value="UniProtKB-UniRule"/>
</dbReference>
<dbReference type="Gene3D" id="1.25.40.10">
    <property type="entry name" value="Tetratricopeptide repeat domain"/>
    <property type="match status" value="2"/>
</dbReference>
<evidence type="ECO:0000313" key="9">
    <source>
        <dbReference type="Proteomes" id="UP000003448"/>
    </source>
</evidence>
<feature type="domain" description="OmpR/PhoB-type" evidence="7">
    <location>
        <begin position="13"/>
        <end position="118"/>
    </location>
</feature>
<dbReference type="AlphaFoldDB" id="I0KZM7"/>
<feature type="region of interest" description="Disordered" evidence="6">
    <location>
        <begin position="1"/>
        <end position="23"/>
    </location>
</feature>
<evidence type="ECO:0000256" key="2">
    <source>
        <dbReference type="ARBA" id="ARBA00023015"/>
    </source>
</evidence>
<dbReference type="InterPro" id="IPR027417">
    <property type="entry name" value="P-loop_NTPase"/>
</dbReference>
<organism evidence="8 9">
    <name type="scientific">Micromonospora lupini str. Lupac 08</name>
    <dbReference type="NCBI Taxonomy" id="1150864"/>
    <lineage>
        <taxon>Bacteria</taxon>
        <taxon>Bacillati</taxon>
        <taxon>Actinomycetota</taxon>
        <taxon>Actinomycetes</taxon>
        <taxon>Micromonosporales</taxon>
        <taxon>Micromonosporaceae</taxon>
        <taxon>Micromonospora</taxon>
    </lineage>
</organism>
<dbReference type="eggNOG" id="COG3629">
    <property type="taxonomic scope" value="Bacteria"/>
</dbReference>
<dbReference type="OrthoDB" id="7628974at2"/>
<dbReference type="PANTHER" id="PTHR35807:SF1">
    <property type="entry name" value="TRANSCRIPTIONAL REGULATOR REDD"/>
    <property type="match status" value="1"/>
</dbReference>
<protein>
    <submittedName>
        <fullName evidence="8">Transcriptional regulator, SARP family</fullName>
    </submittedName>
</protein>
<comment type="caution">
    <text evidence="8">The sequence shown here is derived from an EMBL/GenBank/DDBJ whole genome shotgun (WGS) entry which is preliminary data.</text>
</comment>
<dbReference type="PRINTS" id="PR00364">
    <property type="entry name" value="DISEASERSIST"/>
</dbReference>
<dbReference type="InterPro" id="IPR005158">
    <property type="entry name" value="BTAD"/>
</dbReference>
<proteinExistence type="inferred from homology"/>
<dbReference type="Pfam" id="PF03704">
    <property type="entry name" value="BTAD"/>
    <property type="match status" value="1"/>
</dbReference>
<dbReference type="eggNOG" id="COG3903">
    <property type="taxonomic scope" value="Bacteria"/>
</dbReference>
<dbReference type="PANTHER" id="PTHR35807">
    <property type="entry name" value="TRANSCRIPTIONAL REGULATOR REDD-RELATED"/>
    <property type="match status" value="1"/>
</dbReference>
<dbReference type="PROSITE" id="PS51755">
    <property type="entry name" value="OMPR_PHOB"/>
    <property type="match status" value="1"/>
</dbReference>
<evidence type="ECO:0000256" key="1">
    <source>
        <dbReference type="ARBA" id="ARBA00005820"/>
    </source>
</evidence>
<dbReference type="SMART" id="SM01043">
    <property type="entry name" value="BTAD"/>
    <property type="match status" value="1"/>
</dbReference>
<dbReference type="InterPro" id="IPR001867">
    <property type="entry name" value="OmpR/PhoB-type_DNA-bd"/>
</dbReference>
<name>I0KZM7_9ACTN</name>
<keyword evidence="4" id="KW-0804">Transcription</keyword>
<dbReference type="SMART" id="SM00862">
    <property type="entry name" value="Trans_reg_C"/>
    <property type="match status" value="1"/>
</dbReference>
<keyword evidence="3 5" id="KW-0238">DNA-binding</keyword>
<evidence type="ECO:0000256" key="3">
    <source>
        <dbReference type="ARBA" id="ARBA00023125"/>
    </source>
</evidence>
<dbReference type="SUPFAM" id="SSF48452">
    <property type="entry name" value="TPR-like"/>
    <property type="match status" value="2"/>
</dbReference>
<dbReference type="SUPFAM" id="SSF52540">
    <property type="entry name" value="P-loop containing nucleoside triphosphate hydrolases"/>
    <property type="match status" value="1"/>
</dbReference>
<keyword evidence="2" id="KW-0805">Transcription regulation</keyword>
<dbReference type="InterPro" id="IPR016032">
    <property type="entry name" value="Sig_transdc_resp-reg_C-effctor"/>
</dbReference>
<accession>I0KZM7</accession>
<dbReference type="InterPro" id="IPR036388">
    <property type="entry name" value="WH-like_DNA-bd_sf"/>
</dbReference>
<dbReference type="Pfam" id="PF00486">
    <property type="entry name" value="Trans_reg_C"/>
    <property type="match status" value="1"/>
</dbReference>
<feature type="DNA-binding region" description="OmpR/PhoB-type" evidence="5">
    <location>
        <begin position="13"/>
        <end position="118"/>
    </location>
</feature>
<evidence type="ECO:0000313" key="8">
    <source>
        <dbReference type="EMBL" id="CCH17024.1"/>
    </source>
</evidence>
<dbReference type="EMBL" id="CAIE01000017">
    <property type="protein sequence ID" value="CCH17024.1"/>
    <property type="molecule type" value="Genomic_DNA"/>
</dbReference>
<dbReference type="GO" id="GO:0006355">
    <property type="term" value="P:regulation of DNA-templated transcription"/>
    <property type="evidence" value="ECO:0007669"/>
    <property type="project" value="InterPro"/>
</dbReference>
<dbReference type="SUPFAM" id="SSF46894">
    <property type="entry name" value="C-terminal effector domain of the bipartite response regulators"/>
    <property type="match status" value="1"/>
</dbReference>
<dbReference type="InterPro" id="IPR011990">
    <property type="entry name" value="TPR-like_helical_dom_sf"/>
</dbReference>
<keyword evidence="9" id="KW-1185">Reference proteome</keyword>
<evidence type="ECO:0000256" key="5">
    <source>
        <dbReference type="PROSITE-ProRule" id="PRU01091"/>
    </source>
</evidence>
<feature type="compositionally biased region" description="Basic and acidic residues" evidence="6">
    <location>
        <begin position="1"/>
        <end position="15"/>
    </location>
</feature>
<reference evidence="9" key="1">
    <citation type="journal article" date="2012" name="J. Bacteriol.">
        <title>Genome Sequence of Micromonospora lupini Lupac 08, Isolated from Root Nodules of Lupinus angustifolius.</title>
        <authorList>
            <person name="Alonso-Vega P."/>
            <person name="Normand P."/>
            <person name="Bacigalupe R."/>
            <person name="Pujic P."/>
            <person name="Lajus A."/>
            <person name="Vallenet D."/>
            <person name="Carro L."/>
            <person name="Coll P."/>
            <person name="Trujillo M.E."/>
        </authorList>
    </citation>
    <scope>NUCLEOTIDE SEQUENCE [LARGE SCALE GENOMIC DNA]</scope>
    <source>
        <strain evidence="9">Lupac 08</strain>
    </source>
</reference>